<name>E1QKB7_DESB2</name>
<feature type="transmembrane region" description="Helical" evidence="1">
    <location>
        <begin position="12"/>
        <end position="30"/>
    </location>
</feature>
<evidence type="ECO:0000313" key="2">
    <source>
        <dbReference type="EMBL" id="ADK86010.1"/>
    </source>
</evidence>
<evidence type="ECO:0000256" key="1">
    <source>
        <dbReference type="SAM" id="Phobius"/>
    </source>
</evidence>
<keyword evidence="1" id="KW-0472">Membrane</keyword>
<reference evidence="2 3" key="1">
    <citation type="journal article" date="2010" name="Stand. Genomic Sci.">
        <title>Complete genome sequence of Desulfarculus baarsii type strain (2st14).</title>
        <authorList>
            <person name="Sun H."/>
            <person name="Spring S."/>
            <person name="Lapidus A."/>
            <person name="Davenport K."/>
            <person name="Del Rio T.G."/>
            <person name="Tice H."/>
            <person name="Nolan M."/>
            <person name="Copeland A."/>
            <person name="Cheng J.F."/>
            <person name="Lucas S."/>
            <person name="Tapia R."/>
            <person name="Goodwin L."/>
            <person name="Pitluck S."/>
            <person name="Ivanova N."/>
            <person name="Pagani I."/>
            <person name="Mavromatis K."/>
            <person name="Ovchinnikova G."/>
            <person name="Pati A."/>
            <person name="Chen A."/>
            <person name="Palaniappan K."/>
            <person name="Hauser L."/>
            <person name="Chang Y.J."/>
            <person name="Jeffries C.D."/>
            <person name="Detter J.C."/>
            <person name="Han C."/>
            <person name="Rohde M."/>
            <person name="Brambilla E."/>
            <person name="Goker M."/>
            <person name="Woyke T."/>
            <person name="Bristow J."/>
            <person name="Eisen J.A."/>
            <person name="Markowitz V."/>
            <person name="Hugenholtz P."/>
            <person name="Kyrpides N.C."/>
            <person name="Klenk H.P."/>
            <person name="Land M."/>
        </authorList>
    </citation>
    <scope>NUCLEOTIDE SEQUENCE [LARGE SCALE GENOMIC DNA]</scope>
    <source>
        <strain evidence="3">ATCC 33931 / DSM 2075 / LMG 7858 / VKM B-1802 / 2st14</strain>
    </source>
</reference>
<keyword evidence="3" id="KW-1185">Reference proteome</keyword>
<dbReference type="HOGENOM" id="CLU_2045866_0_0_7"/>
<keyword evidence="1" id="KW-1133">Transmembrane helix</keyword>
<keyword evidence="1" id="KW-0812">Transmembrane</keyword>
<dbReference type="RefSeq" id="WP_013259449.1">
    <property type="nucleotide sequence ID" value="NC_014365.1"/>
</dbReference>
<dbReference type="STRING" id="644282.Deba_2656"/>
<gene>
    <name evidence="2" type="ordered locus">Deba_2656</name>
</gene>
<dbReference type="AlphaFoldDB" id="E1QKB7"/>
<dbReference type="Proteomes" id="UP000009047">
    <property type="component" value="Chromosome"/>
</dbReference>
<dbReference type="EMBL" id="CP002085">
    <property type="protein sequence ID" value="ADK86010.1"/>
    <property type="molecule type" value="Genomic_DNA"/>
</dbReference>
<organism evidence="2 3">
    <name type="scientific">Desulfarculus baarsii (strain ATCC 33931 / DSM 2075 / LMG 7858 / VKM B-1802 / 2st14)</name>
    <dbReference type="NCBI Taxonomy" id="644282"/>
    <lineage>
        <taxon>Bacteria</taxon>
        <taxon>Pseudomonadati</taxon>
        <taxon>Thermodesulfobacteriota</taxon>
        <taxon>Desulfarculia</taxon>
        <taxon>Desulfarculales</taxon>
        <taxon>Desulfarculaceae</taxon>
        <taxon>Desulfarculus</taxon>
    </lineage>
</organism>
<accession>E1QKB7</accession>
<sequence length="120" mass="12517">MKGAKGLFKPGVLALLSVAAIAVLLIFAHFDRQAKSLDQLAHQAALQAQAIIAAQAAEAGGQGPALNMADLAAKGWSPPPGVLWELLPGPDGQPRALRLWNPEGVRQYVASAQGVKEGYQ</sequence>
<protein>
    <submittedName>
        <fullName evidence="2">Uncharacterized protein</fullName>
    </submittedName>
</protein>
<dbReference type="KEGG" id="dbr:Deba_2656"/>
<evidence type="ECO:0000313" key="3">
    <source>
        <dbReference type="Proteomes" id="UP000009047"/>
    </source>
</evidence>
<proteinExistence type="predicted"/>